<feature type="compositionally biased region" description="Low complexity" evidence="6">
    <location>
        <begin position="451"/>
        <end position="460"/>
    </location>
</feature>
<dbReference type="InterPro" id="IPR002401">
    <property type="entry name" value="Cyt_P450_E_grp-I"/>
</dbReference>
<evidence type="ECO:0000256" key="3">
    <source>
        <dbReference type="ARBA" id="ARBA00022723"/>
    </source>
</evidence>
<dbReference type="Proteomes" id="UP000287651">
    <property type="component" value="Unassembled WGS sequence"/>
</dbReference>
<dbReference type="PANTHER" id="PTHR47944:SF4">
    <property type="entry name" value="OS09G0441700 PROTEIN"/>
    <property type="match status" value="1"/>
</dbReference>
<evidence type="ECO:0000256" key="2">
    <source>
        <dbReference type="ARBA" id="ARBA00022617"/>
    </source>
</evidence>
<evidence type="ECO:0000313" key="8">
    <source>
        <dbReference type="Proteomes" id="UP000287651"/>
    </source>
</evidence>
<dbReference type="InterPro" id="IPR036396">
    <property type="entry name" value="Cyt_P450_sf"/>
</dbReference>
<dbReference type="EMBL" id="AMZH03001073">
    <property type="protein sequence ID" value="RRT80734.1"/>
    <property type="molecule type" value="Genomic_DNA"/>
</dbReference>
<keyword evidence="2" id="KW-0349">Heme</keyword>
<accession>A0A427AWU4</accession>
<dbReference type="InterPro" id="IPR001128">
    <property type="entry name" value="Cyt_P450"/>
</dbReference>
<dbReference type="SUPFAM" id="SSF48264">
    <property type="entry name" value="Cytochrome P450"/>
    <property type="match status" value="1"/>
</dbReference>
<name>A0A427AWU4_ENSVE</name>
<comment type="caution">
    <text evidence="7">The sequence shown here is derived from an EMBL/GenBank/DDBJ whole genome shotgun (WGS) entry which is preliminary data.</text>
</comment>
<evidence type="ECO:0000313" key="7">
    <source>
        <dbReference type="EMBL" id="RRT80734.1"/>
    </source>
</evidence>
<dbReference type="AlphaFoldDB" id="A0A427AWU4"/>
<reference evidence="7 8" key="1">
    <citation type="journal article" date="2014" name="Agronomy (Basel)">
        <title>A Draft Genome Sequence for Ensete ventricosum, the Drought-Tolerant Tree Against Hunger.</title>
        <authorList>
            <person name="Harrison J."/>
            <person name="Moore K.A."/>
            <person name="Paszkiewicz K."/>
            <person name="Jones T."/>
            <person name="Grant M."/>
            <person name="Ambacheew D."/>
            <person name="Muzemil S."/>
            <person name="Studholme D.J."/>
        </authorList>
    </citation>
    <scope>NUCLEOTIDE SEQUENCE [LARGE SCALE GENOMIC DNA]</scope>
</reference>
<evidence type="ECO:0000256" key="4">
    <source>
        <dbReference type="ARBA" id="ARBA00023002"/>
    </source>
</evidence>
<evidence type="ECO:0008006" key="9">
    <source>
        <dbReference type="Google" id="ProtNLM"/>
    </source>
</evidence>
<proteinExistence type="inferred from homology"/>
<feature type="region of interest" description="Disordered" evidence="6">
    <location>
        <begin position="345"/>
        <end position="497"/>
    </location>
</feature>
<dbReference type="PANTHER" id="PTHR47944">
    <property type="entry name" value="CYTOCHROME P450 98A9"/>
    <property type="match status" value="1"/>
</dbReference>
<comment type="similarity">
    <text evidence="1">Belongs to the cytochrome P450 family.</text>
</comment>
<protein>
    <recommendedName>
        <fullName evidence="9">Cytochrome P450 703A2</fullName>
    </recommendedName>
</protein>
<dbReference type="GO" id="GO:0004497">
    <property type="term" value="F:monooxygenase activity"/>
    <property type="evidence" value="ECO:0007669"/>
    <property type="project" value="InterPro"/>
</dbReference>
<feature type="compositionally biased region" description="Basic and acidic residues" evidence="6">
    <location>
        <begin position="345"/>
        <end position="355"/>
    </location>
</feature>
<keyword evidence="4" id="KW-0560">Oxidoreductase</keyword>
<dbReference type="Pfam" id="PF00067">
    <property type="entry name" value="p450"/>
    <property type="match status" value="1"/>
</dbReference>
<evidence type="ECO:0000256" key="5">
    <source>
        <dbReference type="ARBA" id="ARBA00023004"/>
    </source>
</evidence>
<dbReference type="GO" id="GO:0016705">
    <property type="term" value="F:oxidoreductase activity, acting on paired donors, with incorporation or reduction of molecular oxygen"/>
    <property type="evidence" value="ECO:0007669"/>
    <property type="project" value="InterPro"/>
</dbReference>
<evidence type="ECO:0000256" key="6">
    <source>
        <dbReference type="SAM" id="MobiDB-lite"/>
    </source>
</evidence>
<dbReference type="PRINTS" id="PR00463">
    <property type="entry name" value="EP450I"/>
</dbReference>
<dbReference type="GO" id="GO:0020037">
    <property type="term" value="F:heme binding"/>
    <property type="evidence" value="ECO:0007669"/>
    <property type="project" value="InterPro"/>
</dbReference>
<feature type="compositionally biased region" description="Gly residues" evidence="6">
    <location>
        <begin position="369"/>
        <end position="379"/>
    </location>
</feature>
<gene>
    <name evidence="7" type="ORF">B296_00005323</name>
</gene>
<dbReference type="GO" id="GO:0005506">
    <property type="term" value="F:iron ion binding"/>
    <property type="evidence" value="ECO:0007669"/>
    <property type="project" value="InterPro"/>
</dbReference>
<evidence type="ECO:0000256" key="1">
    <source>
        <dbReference type="ARBA" id="ARBA00010617"/>
    </source>
</evidence>
<keyword evidence="3" id="KW-0479">Metal-binding</keyword>
<dbReference type="GO" id="GO:0044550">
    <property type="term" value="P:secondary metabolite biosynthetic process"/>
    <property type="evidence" value="ECO:0007669"/>
    <property type="project" value="UniProtKB-ARBA"/>
</dbReference>
<organism evidence="7 8">
    <name type="scientific">Ensete ventricosum</name>
    <name type="common">Abyssinian banana</name>
    <name type="synonym">Musa ensete</name>
    <dbReference type="NCBI Taxonomy" id="4639"/>
    <lineage>
        <taxon>Eukaryota</taxon>
        <taxon>Viridiplantae</taxon>
        <taxon>Streptophyta</taxon>
        <taxon>Embryophyta</taxon>
        <taxon>Tracheophyta</taxon>
        <taxon>Spermatophyta</taxon>
        <taxon>Magnoliopsida</taxon>
        <taxon>Liliopsida</taxon>
        <taxon>Zingiberales</taxon>
        <taxon>Musaceae</taxon>
        <taxon>Ensete</taxon>
    </lineage>
</organism>
<dbReference type="Gene3D" id="1.10.630.10">
    <property type="entry name" value="Cytochrome P450"/>
    <property type="match status" value="1"/>
</dbReference>
<sequence length="515" mass="56258">MVHLVGVLVSVALPVLLLVLGFTLVSSVAWKSKLRLPPGPPRWPIFGNLLLLGPLPHKDMAQLSSAHGPLVYLRLGAVDAVTTDDPEVIREILVRQDDVFASRPRTLAAVHLAYGCRDVALAPFGPHWKRMRRTCMEHLLTTKQIESFSGHRKIEACHLARDVWRNAGDGEPVNLRQVLATFSMNNVTRMLLGKQYFGPELAGPAEAAEFMHITHELFWLLGLIYLGDYLPLWRWLDPLGCEKKMRDVEKRMDRFHQKIIEEHREAMARRKEAGDGENKEAMDFVDVLLSLPGEDGKECMDDKEIKALMQVCRHHHSCSREDDFLQHDVDQFGVGHDCRGDGYIGGDERMGHDGGDQAPRGAAKSPGGARQGGRGGSPGAGIRPCPPDVPPVRREGDLPAAPGGAVPHPPRVDQGHQAHGLRHTRQDARVHQHVRAGAEQARLGRRRRVPARAAPAAGGQRRAGGDQPRGRLQDPAVQRGEAEVPGSAAGSDHGADGARHALPLLRLVAAGGGPV</sequence>
<keyword evidence="5" id="KW-0408">Iron</keyword>